<evidence type="ECO:0000256" key="2">
    <source>
        <dbReference type="ARBA" id="ARBA00022553"/>
    </source>
</evidence>
<reference evidence="12" key="1">
    <citation type="journal article" date="2021" name="PeerJ">
        <title>Extensive microbial diversity within the chicken gut microbiome revealed by metagenomics and culture.</title>
        <authorList>
            <person name="Gilroy R."/>
            <person name="Ravi A."/>
            <person name="Getino M."/>
            <person name="Pursley I."/>
            <person name="Horton D.L."/>
            <person name="Alikhan N.F."/>
            <person name="Baker D."/>
            <person name="Gharbi K."/>
            <person name="Hall N."/>
            <person name="Watson M."/>
            <person name="Adriaenssens E.M."/>
            <person name="Foster-Nyarko E."/>
            <person name="Jarju S."/>
            <person name="Secka A."/>
            <person name="Antonio M."/>
            <person name="Oren A."/>
            <person name="Chaudhuri R.R."/>
            <person name="La Ragione R."/>
            <person name="Hildebrand F."/>
            <person name="Pallen M.J."/>
        </authorList>
    </citation>
    <scope>NUCLEOTIDE SEQUENCE</scope>
    <source>
        <strain evidence="12">CHK192-9172</strain>
    </source>
</reference>
<sequence length="224" mass="25823">MRILLAEDEKDLNRVIEKKLKSEGYSVDACYNGEDAWHCLEMAEYAAVILDIMMPGRDGYEVLELMRKRGIQTPVIFLTAKDTIEDKVTGLDLGANDYLVKPFSFRELMARLRVMTRISSGNQTNRYEAGDLVMDTGAHKVTREGREIRLTAREYALLEVLLCNKNKVMTRDQIENSLWNFDYEGGTNVIDVYIRYLRKKIDEPFGEKLIHTVRGTGYVLRDPK</sequence>
<dbReference type="InterPro" id="IPR001789">
    <property type="entry name" value="Sig_transdc_resp-reg_receiver"/>
</dbReference>
<evidence type="ECO:0000256" key="5">
    <source>
        <dbReference type="ARBA" id="ARBA00023125"/>
    </source>
</evidence>
<dbReference type="GO" id="GO:0006355">
    <property type="term" value="P:regulation of DNA-templated transcription"/>
    <property type="evidence" value="ECO:0007669"/>
    <property type="project" value="InterPro"/>
</dbReference>
<evidence type="ECO:0000256" key="8">
    <source>
        <dbReference type="PROSITE-ProRule" id="PRU00169"/>
    </source>
</evidence>
<keyword evidence="5 9" id="KW-0238">DNA-binding</keyword>
<evidence type="ECO:0000259" key="10">
    <source>
        <dbReference type="PROSITE" id="PS50110"/>
    </source>
</evidence>
<evidence type="ECO:0000313" key="13">
    <source>
        <dbReference type="Proteomes" id="UP000824024"/>
    </source>
</evidence>
<evidence type="ECO:0000256" key="3">
    <source>
        <dbReference type="ARBA" id="ARBA00023012"/>
    </source>
</evidence>
<dbReference type="InterPro" id="IPR036388">
    <property type="entry name" value="WH-like_DNA-bd_sf"/>
</dbReference>
<feature type="domain" description="Response regulatory" evidence="10">
    <location>
        <begin position="2"/>
        <end position="116"/>
    </location>
</feature>
<feature type="modified residue" description="4-aspartylphosphate" evidence="8">
    <location>
        <position position="51"/>
    </location>
</feature>
<dbReference type="InterPro" id="IPR001867">
    <property type="entry name" value="OmpR/PhoB-type_DNA-bd"/>
</dbReference>
<feature type="domain" description="OmpR/PhoB-type" evidence="11">
    <location>
        <begin position="124"/>
        <end position="222"/>
    </location>
</feature>
<evidence type="ECO:0000256" key="9">
    <source>
        <dbReference type="PROSITE-ProRule" id="PRU01091"/>
    </source>
</evidence>
<dbReference type="PANTHER" id="PTHR48111:SF22">
    <property type="entry name" value="REGULATOR OF RPOS"/>
    <property type="match status" value="1"/>
</dbReference>
<dbReference type="Pfam" id="PF00486">
    <property type="entry name" value="Trans_reg_C"/>
    <property type="match status" value="1"/>
</dbReference>
<gene>
    <name evidence="12" type="ORF">IAA08_01450</name>
</gene>
<evidence type="ECO:0000256" key="1">
    <source>
        <dbReference type="ARBA" id="ARBA00018672"/>
    </source>
</evidence>
<keyword evidence="2 8" id="KW-0597">Phosphoprotein</keyword>
<evidence type="ECO:0000259" key="11">
    <source>
        <dbReference type="PROSITE" id="PS51755"/>
    </source>
</evidence>
<dbReference type="PANTHER" id="PTHR48111">
    <property type="entry name" value="REGULATOR OF RPOS"/>
    <property type="match status" value="1"/>
</dbReference>
<dbReference type="InterPro" id="IPR039420">
    <property type="entry name" value="WalR-like"/>
</dbReference>
<dbReference type="PROSITE" id="PS51755">
    <property type="entry name" value="OMPR_PHOB"/>
    <property type="match status" value="1"/>
</dbReference>
<evidence type="ECO:0000256" key="4">
    <source>
        <dbReference type="ARBA" id="ARBA00023015"/>
    </source>
</evidence>
<proteinExistence type="predicted"/>
<protein>
    <recommendedName>
        <fullName evidence="1">Stage 0 sporulation protein A homolog</fullName>
    </recommendedName>
</protein>
<dbReference type="GO" id="GO:0000976">
    <property type="term" value="F:transcription cis-regulatory region binding"/>
    <property type="evidence" value="ECO:0007669"/>
    <property type="project" value="TreeGrafter"/>
</dbReference>
<keyword evidence="4" id="KW-0805">Transcription regulation</keyword>
<keyword evidence="3" id="KW-0902">Two-component regulatory system</keyword>
<evidence type="ECO:0000256" key="6">
    <source>
        <dbReference type="ARBA" id="ARBA00023163"/>
    </source>
</evidence>
<dbReference type="Proteomes" id="UP000824024">
    <property type="component" value="Unassembled WGS sequence"/>
</dbReference>
<dbReference type="SUPFAM" id="SSF52172">
    <property type="entry name" value="CheY-like"/>
    <property type="match status" value="1"/>
</dbReference>
<accession>A0A9D2IFL7</accession>
<dbReference type="EMBL" id="DXCH01000039">
    <property type="protein sequence ID" value="HIZ06583.1"/>
    <property type="molecule type" value="Genomic_DNA"/>
</dbReference>
<dbReference type="Gene3D" id="1.10.10.10">
    <property type="entry name" value="Winged helix-like DNA-binding domain superfamily/Winged helix DNA-binding domain"/>
    <property type="match status" value="1"/>
</dbReference>
<evidence type="ECO:0000313" key="12">
    <source>
        <dbReference type="EMBL" id="HIZ06583.1"/>
    </source>
</evidence>
<dbReference type="InterPro" id="IPR011006">
    <property type="entry name" value="CheY-like_superfamily"/>
</dbReference>
<dbReference type="GO" id="GO:0032993">
    <property type="term" value="C:protein-DNA complex"/>
    <property type="evidence" value="ECO:0007669"/>
    <property type="project" value="TreeGrafter"/>
</dbReference>
<dbReference type="GO" id="GO:0000156">
    <property type="term" value="F:phosphorelay response regulator activity"/>
    <property type="evidence" value="ECO:0007669"/>
    <property type="project" value="TreeGrafter"/>
</dbReference>
<evidence type="ECO:0000256" key="7">
    <source>
        <dbReference type="ARBA" id="ARBA00024867"/>
    </source>
</evidence>
<dbReference type="FunFam" id="1.10.10.10:FF:000005">
    <property type="entry name" value="Two-component system response regulator"/>
    <property type="match status" value="1"/>
</dbReference>
<dbReference type="AlphaFoldDB" id="A0A9D2IFL7"/>
<dbReference type="Gene3D" id="6.10.250.690">
    <property type="match status" value="1"/>
</dbReference>
<organism evidence="12 13">
    <name type="scientific">Candidatus Eubacterium avistercoris</name>
    <dbReference type="NCBI Taxonomy" id="2838567"/>
    <lineage>
        <taxon>Bacteria</taxon>
        <taxon>Bacillati</taxon>
        <taxon>Bacillota</taxon>
        <taxon>Clostridia</taxon>
        <taxon>Eubacteriales</taxon>
        <taxon>Eubacteriaceae</taxon>
        <taxon>Eubacterium</taxon>
    </lineage>
</organism>
<keyword evidence="6" id="KW-0804">Transcription</keyword>
<dbReference type="FunFam" id="3.40.50.2300:FF:000002">
    <property type="entry name" value="DNA-binding response regulator PhoP"/>
    <property type="match status" value="1"/>
</dbReference>
<dbReference type="SMART" id="SM00448">
    <property type="entry name" value="REC"/>
    <property type="match status" value="1"/>
</dbReference>
<name>A0A9D2IFL7_9FIRM</name>
<comment type="caution">
    <text evidence="12">The sequence shown here is derived from an EMBL/GenBank/DDBJ whole genome shotgun (WGS) entry which is preliminary data.</text>
</comment>
<dbReference type="SMART" id="SM00862">
    <property type="entry name" value="Trans_reg_C"/>
    <property type="match status" value="1"/>
</dbReference>
<dbReference type="PROSITE" id="PS50110">
    <property type="entry name" value="RESPONSE_REGULATORY"/>
    <property type="match status" value="1"/>
</dbReference>
<dbReference type="CDD" id="cd00383">
    <property type="entry name" value="trans_reg_C"/>
    <property type="match status" value="1"/>
</dbReference>
<comment type="function">
    <text evidence="7">May play the central regulatory role in sporulation. It may be an element of the effector pathway responsible for the activation of sporulation genes in response to nutritional stress. Spo0A may act in concert with spo0H (a sigma factor) to control the expression of some genes that are critical to the sporulation process.</text>
</comment>
<reference evidence="12" key="2">
    <citation type="submission" date="2021-04" db="EMBL/GenBank/DDBJ databases">
        <authorList>
            <person name="Gilroy R."/>
        </authorList>
    </citation>
    <scope>NUCLEOTIDE SEQUENCE</scope>
    <source>
        <strain evidence="12">CHK192-9172</strain>
    </source>
</reference>
<feature type="DNA-binding region" description="OmpR/PhoB-type" evidence="9">
    <location>
        <begin position="124"/>
        <end position="222"/>
    </location>
</feature>
<dbReference type="Gene3D" id="3.40.50.2300">
    <property type="match status" value="1"/>
</dbReference>
<dbReference type="Pfam" id="PF00072">
    <property type="entry name" value="Response_reg"/>
    <property type="match status" value="1"/>
</dbReference>
<dbReference type="GO" id="GO:0005829">
    <property type="term" value="C:cytosol"/>
    <property type="evidence" value="ECO:0007669"/>
    <property type="project" value="TreeGrafter"/>
</dbReference>